<protein>
    <submittedName>
        <fullName evidence="10">Lipoprotein releasing system transmembrane protein LolC/LolE</fullName>
    </submittedName>
</protein>
<dbReference type="AlphaFoldDB" id="A0A3B1AUR8"/>
<evidence type="ECO:0000259" key="9">
    <source>
        <dbReference type="Pfam" id="PF12704"/>
    </source>
</evidence>
<reference evidence="10" key="1">
    <citation type="submission" date="2018-06" db="EMBL/GenBank/DDBJ databases">
        <authorList>
            <person name="Zhirakovskaya E."/>
        </authorList>
    </citation>
    <scope>NUCLEOTIDE SEQUENCE</scope>
</reference>
<dbReference type="EMBL" id="UOFY01000017">
    <property type="protein sequence ID" value="VAX07492.1"/>
    <property type="molecule type" value="Genomic_DNA"/>
</dbReference>
<sequence length="415" mass="46185">MYKPLELFIGLRYTRAKRRNHFISFISLTSMLGITLGVMALITVLSVMNGFEKEVRERILDMVSHLTITQYQESLAGWSDIVQRAKEQPHVLAAAPYVEAQGMLIHGNDVNGSLIRGILPEIEPSVSNVGASMIEGQLTDLIPGQFGIILGRDLARILAANVGDKVTLVTPSAQVTPAGVVPRLKRFTVVGIFYVGMYEYDSSMALLHMDDARRVFRLEDGVSGVRLKVDDLFRAPQVREDLRNSELGQYWIRDWSSYHANWFRAVKIEKRMIFLLLLLIVAVAAFNIVSTLVMMVTDKESDIAILRTLGMSPSSILKVFMVQGTVIGVAGTLLGVVLGVALSLNLDTVVPFIENLFGIRFLDPGVYYISELPSDLHWDDVWMIGTVSLLLGILATLYPAWRASRTQPAEALRYE</sequence>
<feature type="transmembrane region" description="Helical" evidence="7">
    <location>
        <begin position="273"/>
        <end position="296"/>
    </location>
</feature>
<feature type="transmembrane region" description="Helical" evidence="7">
    <location>
        <begin position="381"/>
        <end position="401"/>
    </location>
</feature>
<feature type="transmembrane region" description="Helical" evidence="7">
    <location>
        <begin position="22"/>
        <end position="48"/>
    </location>
</feature>
<dbReference type="Pfam" id="PF02687">
    <property type="entry name" value="FtsX"/>
    <property type="match status" value="1"/>
</dbReference>
<evidence type="ECO:0000256" key="1">
    <source>
        <dbReference type="ARBA" id="ARBA00004651"/>
    </source>
</evidence>
<organism evidence="10">
    <name type="scientific">hydrothermal vent metagenome</name>
    <dbReference type="NCBI Taxonomy" id="652676"/>
    <lineage>
        <taxon>unclassified sequences</taxon>
        <taxon>metagenomes</taxon>
        <taxon>ecological metagenomes</taxon>
    </lineage>
</organism>
<dbReference type="InterPro" id="IPR003838">
    <property type="entry name" value="ABC3_permease_C"/>
</dbReference>
<keyword evidence="2" id="KW-0813">Transport</keyword>
<evidence type="ECO:0000256" key="2">
    <source>
        <dbReference type="ARBA" id="ARBA00022448"/>
    </source>
</evidence>
<proteinExistence type="predicted"/>
<dbReference type="InterPro" id="IPR011925">
    <property type="entry name" value="LolCE_TM"/>
</dbReference>
<feature type="domain" description="MacB-like periplasmic core" evidence="9">
    <location>
        <begin position="27"/>
        <end position="244"/>
    </location>
</feature>
<keyword evidence="4 7" id="KW-0812">Transmembrane</keyword>
<dbReference type="GO" id="GO:0042953">
    <property type="term" value="P:lipoprotein transport"/>
    <property type="evidence" value="ECO:0007669"/>
    <property type="project" value="InterPro"/>
</dbReference>
<dbReference type="GO" id="GO:0098797">
    <property type="term" value="C:plasma membrane protein complex"/>
    <property type="evidence" value="ECO:0007669"/>
    <property type="project" value="TreeGrafter"/>
</dbReference>
<dbReference type="InterPro" id="IPR051447">
    <property type="entry name" value="Lipoprotein-release_system"/>
</dbReference>
<dbReference type="Pfam" id="PF12704">
    <property type="entry name" value="MacB_PCD"/>
    <property type="match status" value="1"/>
</dbReference>
<comment type="subcellular location">
    <subcellularLocation>
        <location evidence="1">Cell membrane</location>
        <topology evidence="1">Multi-pass membrane protein</topology>
    </subcellularLocation>
</comment>
<evidence type="ECO:0000259" key="8">
    <source>
        <dbReference type="Pfam" id="PF02687"/>
    </source>
</evidence>
<keyword evidence="6 7" id="KW-0472">Membrane</keyword>
<feature type="domain" description="ABC3 transporter permease C-terminal" evidence="8">
    <location>
        <begin position="275"/>
        <end position="408"/>
    </location>
</feature>
<dbReference type="InterPro" id="IPR025857">
    <property type="entry name" value="MacB_PCD"/>
</dbReference>
<evidence type="ECO:0000256" key="5">
    <source>
        <dbReference type="ARBA" id="ARBA00022989"/>
    </source>
</evidence>
<keyword evidence="5 7" id="KW-1133">Transmembrane helix</keyword>
<feature type="transmembrane region" description="Helical" evidence="7">
    <location>
        <begin position="316"/>
        <end position="342"/>
    </location>
</feature>
<accession>A0A3B1AUR8</accession>
<gene>
    <name evidence="10" type="ORF">MNBD_GAMMA25-363</name>
</gene>
<evidence type="ECO:0000256" key="3">
    <source>
        <dbReference type="ARBA" id="ARBA00022475"/>
    </source>
</evidence>
<dbReference type="GO" id="GO:0044874">
    <property type="term" value="P:lipoprotein localization to outer membrane"/>
    <property type="evidence" value="ECO:0007669"/>
    <property type="project" value="TreeGrafter"/>
</dbReference>
<keyword evidence="3" id="KW-1003">Cell membrane</keyword>
<keyword evidence="10" id="KW-0449">Lipoprotein</keyword>
<evidence type="ECO:0000256" key="7">
    <source>
        <dbReference type="SAM" id="Phobius"/>
    </source>
</evidence>
<evidence type="ECO:0000256" key="6">
    <source>
        <dbReference type="ARBA" id="ARBA00023136"/>
    </source>
</evidence>
<dbReference type="PANTHER" id="PTHR30489">
    <property type="entry name" value="LIPOPROTEIN-RELEASING SYSTEM TRANSMEMBRANE PROTEIN LOLE"/>
    <property type="match status" value="1"/>
</dbReference>
<name>A0A3B1AUR8_9ZZZZ</name>
<evidence type="ECO:0000313" key="10">
    <source>
        <dbReference type="EMBL" id="VAX07492.1"/>
    </source>
</evidence>
<dbReference type="NCBIfam" id="TIGR02212">
    <property type="entry name" value="lolCE"/>
    <property type="match status" value="1"/>
</dbReference>
<dbReference type="PANTHER" id="PTHR30489:SF0">
    <property type="entry name" value="LIPOPROTEIN-RELEASING SYSTEM TRANSMEMBRANE PROTEIN LOLE"/>
    <property type="match status" value="1"/>
</dbReference>
<evidence type="ECO:0000256" key="4">
    <source>
        <dbReference type="ARBA" id="ARBA00022692"/>
    </source>
</evidence>